<organism evidence="2 3">
    <name type="scientific">Comamonas jiangduensis</name>
    <dbReference type="NCBI Taxonomy" id="1194168"/>
    <lineage>
        <taxon>Bacteria</taxon>
        <taxon>Pseudomonadati</taxon>
        <taxon>Pseudomonadota</taxon>
        <taxon>Betaproteobacteria</taxon>
        <taxon>Burkholderiales</taxon>
        <taxon>Comamonadaceae</taxon>
        <taxon>Comamonas</taxon>
    </lineage>
</organism>
<dbReference type="PROSITE" id="PS50172">
    <property type="entry name" value="BRCT"/>
    <property type="match status" value="1"/>
</dbReference>
<dbReference type="CDD" id="cd17748">
    <property type="entry name" value="BRCT_DNA_ligase_like"/>
    <property type="match status" value="1"/>
</dbReference>
<gene>
    <name evidence="2" type="ORF">ACBP88_06535</name>
</gene>
<reference evidence="2 3" key="1">
    <citation type="submission" date="2024-08" db="EMBL/GenBank/DDBJ databases">
        <authorList>
            <person name="Feng Z."/>
            <person name="Ronholm J."/>
        </authorList>
    </citation>
    <scope>NUCLEOTIDE SEQUENCE [LARGE SCALE GENOMIC DNA]</scope>
    <source>
        <strain evidence="2 3">4-AB0-8</strain>
    </source>
</reference>
<keyword evidence="3" id="KW-1185">Reference proteome</keyword>
<name>A0ABV4IF99_9BURK</name>
<dbReference type="Proteomes" id="UP001567350">
    <property type="component" value="Unassembled WGS sequence"/>
</dbReference>
<evidence type="ECO:0000313" key="2">
    <source>
        <dbReference type="EMBL" id="MEZ2739122.1"/>
    </source>
</evidence>
<dbReference type="EMBL" id="JBGJLR010000005">
    <property type="protein sequence ID" value="MEZ2739122.1"/>
    <property type="molecule type" value="Genomic_DNA"/>
</dbReference>
<dbReference type="RefSeq" id="WP_370891601.1">
    <property type="nucleotide sequence ID" value="NZ_JBGJLR010000005.1"/>
</dbReference>
<proteinExistence type="predicted"/>
<accession>A0ABV4IF99</accession>
<dbReference type="InterPro" id="IPR036420">
    <property type="entry name" value="BRCT_dom_sf"/>
</dbReference>
<dbReference type="SUPFAM" id="SSF52113">
    <property type="entry name" value="BRCT domain"/>
    <property type="match status" value="1"/>
</dbReference>
<feature type="domain" description="BRCT" evidence="1">
    <location>
        <begin position="114"/>
        <end position="199"/>
    </location>
</feature>
<dbReference type="Pfam" id="PF00533">
    <property type="entry name" value="BRCT"/>
    <property type="match status" value="1"/>
</dbReference>
<dbReference type="InterPro" id="IPR001357">
    <property type="entry name" value="BRCT_dom"/>
</dbReference>
<dbReference type="Gene3D" id="3.40.50.10190">
    <property type="entry name" value="BRCT domain"/>
    <property type="match status" value="1"/>
</dbReference>
<evidence type="ECO:0000259" key="1">
    <source>
        <dbReference type="PROSITE" id="PS50172"/>
    </source>
</evidence>
<protein>
    <submittedName>
        <fullName evidence="2">BRCT domain-containing protein</fullName>
    </submittedName>
</protein>
<comment type="caution">
    <text evidence="2">The sequence shown here is derived from an EMBL/GenBank/DDBJ whole genome shotgun (WGS) entry which is preliminary data.</text>
</comment>
<evidence type="ECO:0000313" key="3">
    <source>
        <dbReference type="Proteomes" id="UP001567350"/>
    </source>
</evidence>
<sequence>MGEVSTPQSTAQIKNRTEKACAQLLGLIAGITADGHLHDLEIQFLRTWLSEKRSDGEHWLTSQISSHIEHIMADGVVTESERAELMSALQAAAGVSFAETGCVTPDTISFPADDCEVVFEGSTFCLTGKFHSGSRGECEAMTAAAGGICVGSVTKKTRYLVIGSAGATKSWKQETYGQKIDSAMKLKEQGHPIRVITEEAWRDSNDKACAALAAVVEILNQE</sequence>